<dbReference type="EMBL" id="AP025293">
    <property type="protein sequence ID" value="BDD00554.1"/>
    <property type="molecule type" value="Genomic_DNA"/>
</dbReference>
<dbReference type="InterPro" id="IPR024607">
    <property type="entry name" value="Sulfatase_CS"/>
</dbReference>
<dbReference type="RefSeq" id="WP_338398395.1">
    <property type="nucleotide sequence ID" value="NZ_AP025293.1"/>
</dbReference>
<dbReference type="PANTHER" id="PTHR43751:SF3">
    <property type="entry name" value="SULFATASE N-TERMINAL DOMAIN-CONTAINING PROTEIN"/>
    <property type="match status" value="1"/>
</dbReference>
<feature type="domain" description="Sulfatase N-terminal" evidence="3">
    <location>
        <begin position="35"/>
        <end position="376"/>
    </location>
</feature>
<dbReference type="InterPro" id="IPR017850">
    <property type="entry name" value="Alkaline_phosphatase_core_sf"/>
</dbReference>
<dbReference type="PANTHER" id="PTHR43751">
    <property type="entry name" value="SULFATASE"/>
    <property type="match status" value="1"/>
</dbReference>
<protein>
    <submittedName>
        <fullName evidence="4">Sulfatase</fullName>
    </submittedName>
</protein>
<geneLocation type="plasmid" evidence="4 5">
    <name>pPP1</name>
</geneLocation>
<evidence type="ECO:0000259" key="3">
    <source>
        <dbReference type="Pfam" id="PF00884"/>
    </source>
</evidence>
<dbReference type="Proteomes" id="UP001354989">
    <property type="component" value="Plasmid pPP1"/>
</dbReference>
<evidence type="ECO:0000313" key="5">
    <source>
        <dbReference type="Proteomes" id="UP001354989"/>
    </source>
</evidence>
<organism evidence="4 5">
    <name type="scientific">Persicobacter psychrovividus</name>
    <dbReference type="NCBI Taxonomy" id="387638"/>
    <lineage>
        <taxon>Bacteria</taxon>
        <taxon>Pseudomonadati</taxon>
        <taxon>Bacteroidota</taxon>
        <taxon>Cytophagia</taxon>
        <taxon>Cytophagales</taxon>
        <taxon>Persicobacteraceae</taxon>
        <taxon>Persicobacter</taxon>
    </lineage>
</organism>
<keyword evidence="2" id="KW-0378">Hydrolase</keyword>
<dbReference type="Gene3D" id="3.40.720.10">
    <property type="entry name" value="Alkaline Phosphatase, subunit A"/>
    <property type="match status" value="2"/>
</dbReference>
<proteinExistence type="inferred from homology"/>
<evidence type="ECO:0000256" key="1">
    <source>
        <dbReference type="ARBA" id="ARBA00008779"/>
    </source>
</evidence>
<dbReference type="PROSITE" id="PS51257">
    <property type="entry name" value="PROKAR_LIPOPROTEIN"/>
    <property type="match status" value="1"/>
</dbReference>
<sequence>MYCHIERFAILCGFLPLIIGCKTIRQEQVEKTKKPNILIFFTDDNDFSYWGFGGGPLLSPKIDQLAKEGVTAQQFYANSSVCAPSRYTLHTGKYAGRCQSPSFREDFPITKPYNIVWNTPLEAEVGDQSIGKYFQQEGYQTGLVGKWHLGFEMENYGLKASDNPFDAAVDKVLKKMQEDVEARVRSVGFDYAASIIPVNNDYHPVEALRVHNLEWLAQGANKFLDQQTASEDPFMLMVNITTHHGPCHVASLNSDVRLTSAGVVEGLDGLMTSREEIANQIKSKGMELNFRTVGTRWTDAMVGAVLQKLEDSGQADNTIVIFTTDHNRYDGKGTVYQGGVHIPFIIKYPGVLAADSQSSQVFSMVDVMPTLLDAVGATPPENIDGKSIWPQLTKKSANIERSVYLEMGYARGLLKGNKKYITFRYPEDLLQKMKNNEVTEAFDYKGSLQDTPEVVRYGHYFDSEQFYLIDEDNQESKNRIQDPEHQEEIKAMKAELTTMLSSFENPYPIDRPIDHFLLSKTYQQMKDSAKSLKMDQYYWYREMCY</sequence>
<keyword evidence="5" id="KW-1185">Reference proteome</keyword>
<dbReference type="InterPro" id="IPR052701">
    <property type="entry name" value="GAG_Ulvan_Degrading_Sulfatases"/>
</dbReference>
<evidence type="ECO:0000256" key="2">
    <source>
        <dbReference type="ARBA" id="ARBA00022801"/>
    </source>
</evidence>
<reference evidence="4 5" key="1">
    <citation type="submission" date="2021-12" db="EMBL/GenBank/DDBJ databases">
        <title>Genome sequencing of bacteria with rrn-lacking chromosome and rrn-plasmid.</title>
        <authorList>
            <person name="Anda M."/>
            <person name="Iwasaki W."/>
        </authorList>
    </citation>
    <scope>NUCLEOTIDE SEQUENCE [LARGE SCALE GENOMIC DNA]</scope>
    <source>
        <strain evidence="4 5">NBRC 101262</strain>
        <plasmid evidence="4 5">pPP1</plasmid>
    </source>
</reference>
<name>A0ABN6LGH0_9BACT</name>
<accession>A0ABN6LGH0</accession>
<dbReference type="PROSITE" id="PS00149">
    <property type="entry name" value="SULFATASE_2"/>
    <property type="match status" value="1"/>
</dbReference>
<dbReference type="SUPFAM" id="SSF53649">
    <property type="entry name" value="Alkaline phosphatase-like"/>
    <property type="match status" value="1"/>
</dbReference>
<evidence type="ECO:0000313" key="4">
    <source>
        <dbReference type="EMBL" id="BDD00554.1"/>
    </source>
</evidence>
<dbReference type="InterPro" id="IPR000917">
    <property type="entry name" value="Sulfatase_N"/>
</dbReference>
<comment type="similarity">
    <text evidence="1">Belongs to the sulfatase family.</text>
</comment>
<dbReference type="Pfam" id="PF00884">
    <property type="entry name" value="Sulfatase"/>
    <property type="match status" value="1"/>
</dbReference>
<keyword evidence="4" id="KW-0614">Plasmid</keyword>
<gene>
    <name evidence="4" type="primary">arsB</name>
    <name evidence="4" type="ORF">PEPS_28340</name>
</gene>